<dbReference type="InterPro" id="IPR002347">
    <property type="entry name" value="SDR_fam"/>
</dbReference>
<keyword evidence="4" id="KW-1185">Reference proteome</keyword>
<dbReference type="Proteomes" id="UP000216429">
    <property type="component" value="Unassembled WGS sequence"/>
</dbReference>
<comment type="similarity">
    <text evidence="1">Belongs to the short-chain dehydrogenases/reductases (SDR) family.</text>
</comment>
<gene>
    <name evidence="3" type="ORF">CAL22_19040</name>
</gene>
<comment type="caution">
    <text evidence="3">The sequence shown here is derived from an EMBL/GenBank/DDBJ whole genome shotgun (WGS) entry which is preliminary data.</text>
</comment>
<dbReference type="PANTHER" id="PTHR24321">
    <property type="entry name" value="DEHYDROGENASES, SHORT CHAIN"/>
    <property type="match status" value="1"/>
</dbReference>
<dbReference type="PRINTS" id="PR00080">
    <property type="entry name" value="SDRFAMILY"/>
</dbReference>
<sequence>MNMLQNGQGRLAGKTAIVTGASGGIGLEIVRAFCREGAQVMALDLKSPEDDDARKVCALSPAVAYRQLDISSESEVRAFFGALVEAGTRVHILVNNAGIILGRALRETSLEQWDLLAAVNGRGTFLMMREALSVLDAETGSVVNVSSGAALRPLKNLGAYSASKAAVNALTKAAAYELAPIRFNVVCPGVVDTPMPRRSVANLDEAARQETFAAFASVRALGRIAQPEEIAEVVLFLASDQASYLTGAEINVDGGKP</sequence>
<dbReference type="OrthoDB" id="8557335at2"/>
<dbReference type="PRINTS" id="PR00081">
    <property type="entry name" value="GDHRDH"/>
</dbReference>
<dbReference type="Gene3D" id="3.40.50.720">
    <property type="entry name" value="NAD(P)-binding Rossmann-like Domain"/>
    <property type="match status" value="1"/>
</dbReference>
<evidence type="ECO:0008006" key="5">
    <source>
        <dbReference type="Google" id="ProtNLM"/>
    </source>
</evidence>
<dbReference type="AlphaFoldDB" id="A0A261VE72"/>
<accession>A0A261VE72</accession>
<evidence type="ECO:0000256" key="2">
    <source>
        <dbReference type="ARBA" id="ARBA00023002"/>
    </source>
</evidence>
<dbReference type="PROSITE" id="PS00061">
    <property type="entry name" value="ADH_SHORT"/>
    <property type="match status" value="1"/>
</dbReference>
<evidence type="ECO:0000256" key="1">
    <source>
        <dbReference type="ARBA" id="ARBA00006484"/>
    </source>
</evidence>
<dbReference type="GO" id="GO:0016491">
    <property type="term" value="F:oxidoreductase activity"/>
    <property type="evidence" value="ECO:0007669"/>
    <property type="project" value="UniProtKB-KW"/>
</dbReference>
<dbReference type="InterPro" id="IPR036291">
    <property type="entry name" value="NAD(P)-bd_dom_sf"/>
</dbReference>
<reference evidence="4" key="1">
    <citation type="submission" date="2017-05" db="EMBL/GenBank/DDBJ databases">
        <title>Complete and WGS of Bordetella genogroups.</title>
        <authorList>
            <person name="Spilker T."/>
            <person name="Lipuma J."/>
        </authorList>
    </citation>
    <scope>NUCLEOTIDE SEQUENCE [LARGE SCALE GENOMIC DNA]</scope>
    <source>
        <strain evidence="4">AU6712</strain>
    </source>
</reference>
<dbReference type="Pfam" id="PF13561">
    <property type="entry name" value="adh_short_C2"/>
    <property type="match status" value="1"/>
</dbReference>
<name>A0A261VE72_9BORD</name>
<protein>
    <recommendedName>
        <fullName evidence="5">Short-chain dehydrogenase</fullName>
    </recommendedName>
</protein>
<evidence type="ECO:0000313" key="4">
    <source>
        <dbReference type="Proteomes" id="UP000216429"/>
    </source>
</evidence>
<dbReference type="CDD" id="cd05233">
    <property type="entry name" value="SDR_c"/>
    <property type="match status" value="1"/>
</dbReference>
<dbReference type="FunFam" id="3.40.50.720:FF:000084">
    <property type="entry name" value="Short-chain dehydrogenase reductase"/>
    <property type="match status" value="1"/>
</dbReference>
<dbReference type="SUPFAM" id="SSF51735">
    <property type="entry name" value="NAD(P)-binding Rossmann-fold domains"/>
    <property type="match status" value="1"/>
</dbReference>
<dbReference type="InterPro" id="IPR020904">
    <property type="entry name" value="Sc_DH/Rdtase_CS"/>
</dbReference>
<organism evidence="3 4">
    <name type="scientific">Bordetella genomosp. 12</name>
    <dbReference type="NCBI Taxonomy" id="463035"/>
    <lineage>
        <taxon>Bacteria</taxon>
        <taxon>Pseudomonadati</taxon>
        <taxon>Pseudomonadota</taxon>
        <taxon>Betaproteobacteria</taxon>
        <taxon>Burkholderiales</taxon>
        <taxon>Alcaligenaceae</taxon>
        <taxon>Bordetella</taxon>
    </lineage>
</organism>
<evidence type="ECO:0000313" key="3">
    <source>
        <dbReference type="EMBL" id="OZI71880.1"/>
    </source>
</evidence>
<dbReference type="RefSeq" id="WP_094815837.1">
    <property type="nucleotide sequence ID" value="NZ_NEVU01000003.1"/>
</dbReference>
<proteinExistence type="inferred from homology"/>
<dbReference type="PANTHER" id="PTHR24321:SF8">
    <property type="entry name" value="ESTRADIOL 17-BETA-DEHYDROGENASE 8-RELATED"/>
    <property type="match status" value="1"/>
</dbReference>
<dbReference type="EMBL" id="NEVU01000003">
    <property type="protein sequence ID" value="OZI71880.1"/>
    <property type="molecule type" value="Genomic_DNA"/>
</dbReference>
<keyword evidence="2" id="KW-0560">Oxidoreductase</keyword>